<protein>
    <recommendedName>
        <fullName evidence="2">CARDB domain-containing protein</fullName>
    </recommendedName>
</protein>
<dbReference type="Gene3D" id="2.60.40.10">
    <property type="entry name" value="Immunoglobulins"/>
    <property type="match status" value="1"/>
</dbReference>
<proteinExistence type="predicted"/>
<reference evidence="1" key="1">
    <citation type="journal article" date="2014" name="Front. Microbiol.">
        <title>High frequency of phylogenetically diverse reductive dehalogenase-homologous genes in deep subseafloor sedimentary metagenomes.</title>
        <authorList>
            <person name="Kawai M."/>
            <person name="Futagami T."/>
            <person name="Toyoda A."/>
            <person name="Takaki Y."/>
            <person name="Nishi S."/>
            <person name="Hori S."/>
            <person name="Arai W."/>
            <person name="Tsubouchi T."/>
            <person name="Morono Y."/>
            <person name="Uchiyama I."/>
            <person name="Ito T."/>
            <person name="Fujiyama A."/>
            <person name="Inagaki F."/>
            <person name="Takami H."/>
        </authorList>
    </citation>
    <scope>NUCLEOTIDE SEQUENCE</scope>
    <source>
        <strain evidence="1">Expedition CK06-06</strain>
    </source>
</reference>
<feature type="non-terminal residue" evidence="1">
    <location>
        <position position="1"/>
    </location>
</feature>
<accession>X1P4K8</accession>
<name>X1P4K8_9ZZZZ</name>
<organism evidence="1">
    <name type="scientific">marine sediment metagenome</name>
    <dbReference type="NCBI Taxonomy" id="412755"/>
    <lineage>
        <taxon>unclassified sequences</taxon>
        <taxon>metagenomes</taxon>
        <taxon>ecological metagenomes</taxon>
    </lineage>
</organism>
<comment type="caution">
    <text evidence="1">The sequence shown here is derived from an EMBL/GenBank/DDBJ whole genome shotgun (WGS) entry which is preliminary data.</text>
</comment>
<evidence type="ECO:0000313" key="1">
    <source>
        <dbReference type="EMBL" id="GAI51252.1"/>
    </source>
</evidence>
<dbReference type="InterPro" id="IPR013783">
    <property type="entry name" value="Ig-like_fold"/>
</dbReference>
<evidence type="ECO:0008006" key="2">
    <source>
        <dbReference type="Google" id="ProtNLM"/>
    </source>
</evidence>
<sequence>FVATEVGVAAYSVVIGVSNPTPAIDEVVSWWADITNIGTALGAPTVNFYRDGNFLYGRTLLPISPGETGRTYGSSFSLVTPGVHTLRVEADAAYDEITIEVIGVGADIRLSNLTITPSEVMVDETVYIGVTATNYGDASGSKVIECLVS</sequence>
<dbReference type="AlphaFoldDB" id="X1P4K8"/>
<gene>
    <name evidence="1" type="ORF">S06H3_56260</name>
</gene>
<dbReference type="EMBL" id="BARV01036179">
    <property type="protein sequence ID" value="GAI51252.1"/>
    <property type="molecule type" value="Genomic_DNA"/>
</dbReference>